<reference evidence="1" key="2">
    <citation type="journal article" date="2015" name="Fish Shellfish Immunol.">
        <title>Early steps in the European eel (Anguilla anguilla)-Vibrio vulnificus interaction in the gills: Role of the RtxA13 toxin.</title>
        <authorList>
            <person name="Callol A."/>
            <person name="Pajuelo D."/>
            <person name="Ebbesson L."/>
            <person name="Teles M."/>
            <person name="MacKenzie S."/>
            <person name="Amaro C."/>
        </authorList>
    </citation>
    <scope>NUCLEOTIDE SEQUENCE</scope>
</reference>
<dbReference type="AlphaFoldDB" id="A0A0E9VYP0"/>
<dbReference type="EMBL" id="GBXM01025381">
    <property type="protein sequence ID" value="JAH83196.1"/>
    <property type="molecule type" value="Transcribed_RNA"/>
</dbReference>
<evidence type="ECO:0000313" key="1">
    <source>
        <dbReference type="EMBL" id="JAH83196.1"/>
    </source>
</evidence>
<reference evidence="1" key="1">
    <citation type="submission" date="2014-11" db="EMBL/GenBank/DDBJ databases">
        <authorList>
            <person name="Amaro Gonzalez C."/>
        </authorList>
    </citation>
    <scope>NUCLEOTIDE SEQUENCE</scope>
</reference>
<organism evidence="1">
    <name type="scientific">Anguilla anguilla</name>
    <name type="common">European freshwater eel</name>
    <name type="synonym">Muraena anguilla</name>
    <dbReference type="NCBI Taxonomy" id="7936"/>
    <lineage>
        <taxon>Eukaryota</taxon>
        <taxon>Metazoa</taxon>
        <taxon>Chordata</taxon>
        <taxon>Craniata</taxon>
        <taxon>Vertebrata</taxon>
        <taxon>Euteleostomi</taxon>
        <taxon>Actinopterygii</taxon>
        <taxon>Neopterygii</taxon>
        <taxon>Teleostei</taxon>
        <taxon>Anguilliformes</taxon>
        <taxon>Anguillidae</taxon>
        <taxon>Anguilla</taxon>
    </lineage>
</organism>
<name>A0A0E9VYP0_ANGAN</name>
<proteinExistence type="predicted"/>
<protein>
    <submittedName>
        <fullName evidence="1">Uncharacterized protein</fullName>
    </submittedName>
</protein>
<accession>A0A0E9VYP0</accession>
<sequence>MRSLQTPAGMTVLITSNCSSINSACSLVSSISQVDMVMQEYPSQDTK</sequence>